<protein>
    <submittedName>
        <fullName evidence="1">Uncharacterized protein</fullName>
    </submittedName>
</protein>
<dbReference type="AlphaFoldDB" id="A0A645I589"/>
<gene>
    <name evidence="1" type="ORF">SDC9_194063</name>
</gene>
<accession>A0A645I589</accession>
<organism evidence="1">
    <name type="scientific">bioreactor metagenome</name>
    <dbReference type="NCBI Taxonomy" id="1076179"/>
    <lineage>
        <taxon>unclassified sequences</taxon>
        <taxon>metagenomes</taxon>
        <taxon>ecological metagenomes</taxon>
    </lineage>
</organism>
<comment type="caution">
    <text evidence="1">The sequence shown here is derived from an EMBL/GenBank/DDBJ whole genome shotgun (WGS) entry which is preliminary data.</text>
</comment>
<dbReference type="EMBL" id="VSSQ01107175">
    <property type="protein sequence ID" value="MPN46477.1"/>
    <property type="molecule type" value="Genomic_DNA"/>
</dbReference>
<reference evidence="1" key="1">
    <citation type="submission" date="2019-08" db="EMBL/GenBank/DDBJ databases">
        <authorList>
            <person name="Kucharzyk K."/>
            <person name="Murdoch R.W."/>
            <person name="Higgins S."/>
            <person name="Loffler F."/>
        </authorList>
    </citation>
    <scope>NUCLEOTIDE SEQUENCE</scope>
</reference>
<sequence length="70" mass="7464">MDDGTFSFVEVGQNVAQLDADADDLLPGKGVFRRVFVERGAVDIFTDDAGGIAVLKFVRKGGQAVETQGF</sequence>
<proteinExistence type="predicted"/>
<name>A0A645I589_9ZZZZ</name>
<evidence type="ECO:0000313" key="1">
    <source>
        <dbReference type="EMBL" id="MPN46477.1"/>
    </source>
</evidence>